<dbReference type="PANTHER" id="PTHR31672">
    <property type="entry name" value="BNACNNG10540D PROTEIN"/>
    <property type="match status" value="1"/>
</dbReference>
<dbReference type="SUPFAM" id="SSF81383">
    <property type="entry name" value="F-box domain"/>
    <property type="match status" value="1"/>
</dbReference>
<reference evidence="2 3" key="1">
    <citation type="journal article" date="2018" name="Mol. Plant">
        <title>The genome of Artemisia annua provides insight into the evolution of Asteraceae family and artemisinin biosynthesis.</title>
        <authorList>
            <person name="Shen Q."/>
            <person name="Zhang L."/>
            <person name="Liao Z."/>
            <person name="Wang S."/>
            <person name="Yan T."/>
            <person name="Shi P."/>
            <person name="Liu M."/>
            <person name="Fu X."/>
            <person name="Pan Q."/>
            <person name="Wang Y."/>
            <person name="Lv Z."/>
            <person name="Lu X."/>
            <person name="Zhang F."/>
            <person name="Jiang W."/>
            <person name="Ma Y."/>
            <person name="Chen M."/>
            <person name="Hao X."/>
            <person name="Li L."/>
            <person name="Tang Y."/>
            <person name="Lv G."/>
            <person name="Zhou Y."/>
            <person name="Sun X."/>
            <person name="Brodelius P.E."/>
            <person name="Rose J.K.C."/>
            <person name="Tang K."/>
        </authorList>
    </citation>
    <scope>NUCLEOTIDE SEQUENCE [LARGE SCALE GENOMIC DNA]</scope>
    <source>
        <strain evidence="3">cv. Huhao1</strain>
        <tissue evidence="2">Leaf</tissue>
    </source>
</reference>
<dbReference type="InterPro" id="IPR050796">
    <property type="entry name" value="SCF_F-box_component"/>
</dbReference>
<dbReference type="STRING" id="35608.A0A2U1M3W4"/>
<evidence type="ECO:0000259" key="1">
    <source>
        <dbReference type="SMART" id="SM00256"/>
    </source>
</evidence>
<accession>A0A2U1M3W4</accession>
<name>A0A2U1M3W4_ARTAN</name>
<dbReference type="AlphaFoldDB" id="A0A2U1M3W4"/>
<dbReference type="Proteomes" id="UP000245207">
    <property type="component" value="Unassembled WGS sequence"/>
</dbReference>
<organism evidence="2 3">
    <name type="scientific">Artemisia annua</name>
    <name type="common">Sweet wormwood</name>
    <dbReference type="NCBI Taxonomy" id="35608"/>
    <lineage>
        <taxon>Eukaryota</taxon>
        <taxon>Viridiplantae</taxon>
        <taxon>Streptophyta</taxon>
        <taxon>Embryophyta</taxon>
        <taxon>Tracheophyta</taxon>
        <taxon>Spermatophyta</taxon>
        <taxon>Magnoliopsida</taxon>
        <taxon>eudicotyledons</taxon>
        <taxon>Gunneridae</taxon>
        <taxon>Pentapetalae</taxon>
        <taxon>asterids</taxon>
        <taxon>campanulids</taxon>
        <taxon>Asterales</taxon>
        <taxon>Asteraceae</taxon>
        <taxon>Asteroideae</taxon>
        <taxon>Anthemideae</taxon>
        <taxon>Artemisiinae</taxon>
        <taxon>Artemisia</taxon>
    </lineage>
</organism>
<dbReference type="InterPro" id="IPR017451">
    <property type="entry name" value="F-box-assoc_interact_dom"/>
</dbReference>
<dbReference type="SMART" id="SM00256">
    <property type="entry name" value="FBOX"/>
    <property type="match status" value="1"/>
</dbReference>
<dbReference type="EMBL" id="PKPP01006614">
    <property type="protein sequence ID" value="PWA55942.1"/>
    <property type="molecule type" value="Genomic_DNA"/>
</dbReference>
<sequence>MKRQKSELLLYTIQTEILPRLPIKSLGRFQCVCKQWKSFLSSQEFIKLHKSRNKEKFLLLEPSIRAAKFHSFDCEPHYYPVTTLKNVPFEVKRKNALLLASLDGLVCVGFKNSRKLMFWNPLTGAYKYLSNSKYHAQAYVPYSDAIGFYNDTLNDCYKILHVNRKPSGSCMAYIYSQRLDTWKKIKFLENAQRFSKHQHWSPVTFANGSLYFTIQGSQGERLTVISFDVNSETFKEIQCPSGAKKCTKCTGRLVVVNDCIHLCVSSGMIRDSYWHYELDLWRMNGKEGGRRWSLFP</sequence>
<keyword evidence="3" id="KW-1185">Reference proteome</keyword>
<dbReference type="PANTHER" id="PTHR31672:SF13">
    <property type="entry name" value="F-BOX PROTEIN CPR30-LIKE"/>
    <property type="match status" value="1"/>
</dbReference>
<dbReference type="OrthoDB" id="591557at2759"/>
<dbReference type="InterPro" id="IPR001810">
    <property type="entry name" value="F-box_dom"/>
</dbReference>
<protein>
    <submittedName>
        <fullName evidence="2">F-box domain-containing protein</fullName>
    </submittedName>
</protein>
<evidence type="ECO:0000313" key="3">
    <source>
        <dbReference type="Proteomes" id="UP000245207"/>
    </source>
</evidence>
<evidence type="ECO:0000313" key="2">
    <source>
        <dbReference type="EMBL" id="PWA55942.1"/>
    </source>
</evidence>
<dbReference type="Pfam" id="PF00646">
    <property type="entry name" value="F-box"/>
    <property type="match status" value="1"/>
</dbReference>
<dbReference type="InterPro" id="IPR036047">
    <property type="entry name" value="F-box-like_dom_sf"/>
</dbReference>
<dbReference type="InterPro" id="IPR006527">
    <property type="entry name" value="F-box-assoc_dom_typ1"/>
</dbReference>
<dbReference type="InterPro" id="IPR011043">
    <property type="entry name" value="Gal_Oxase/kelch_b-propeller"/>
</dbReference>
<dbReference type="NCBIfam" id="TIGR01640">
    <property type="entry name" value="F_box_assoc_1"/>
    <property type="match status" value="1"/>
</dbReference>
<feature type="domain" description="F-box" evidence="1">
    <location>
        <begin position="9"/>
        <end position="49"/>
    </location>
</feature>
<dbReference type="Pfam" id="PF07734">
    <property type="entry name" value="FBA_1"/>
    <property type="match status" value="1"/>
</dbReference>
<dbReference type="CDD" id="cd22157">
    <property type="entry name" value="F-box_AtFBW1-like"/>
    <property type="match status" value="1"/>
</dbReference>
<dbReference type="Gene3D" id="1.20.1280.50">
    <property type="match status" value="1"/>
</dbReference>
<gene>
    <name evidence="2" type="ORF">CTI12_AA418960</name>
</gene>
<dbReference type="SUPFAM" id="SSF50965">
    <property type="entry name" value="Galactose oxidase, central domain"/>
    <property type="match status" value="1"/>
</dbReference>
<proteinExistence type="predicted"/>
<comment type="caution">
    <text evidence="2">The sequence shown here is derived from an EMBL/GenBank/DDBJ whole genome shotgun (WGS) entry which is preliminary data.</text>
</comment>